<evidence type="ECO:0000256" key="5">
    <source>
        <dbReference type="ARBA" id="ARBA00023157"/>
    </source>
</evidence>
<evidence type="ECO:0000313" key="13">
    <source>
        <dbReference type="Proteomes" id="UP001162162"/>
    </source>
</evidence>
<feature type="disulfide bond" evidence="8">
    <location>
        <begin position="61"/>
        <end position="67"/>
    </location>
</feature>
<keyword evidence="2 7" id="KW-0399">Innate immunity</keyword>
<keyword evidence="4 7" id="KW-0391">Immunity</keyword>
<dbReference type="PANTHER" id="PTHR11022:SF75">
    <property type="entry name" value="PEPTIDOGLYCAN-RECOGNITION PROTEIN SB1-RELATED"/>
    <property type="match status" value="1"/>
</dbReference>
<evidence type="ECO:0000259" key="10">
    <source>
        <dbReference type="SMART" id="SM00644"/>
    </source>
</evidence>
<dbReference type="InterPro" id="IPR036505">
    <property type="entry name" value="Amidase/PGRP_sf"/>
</dbReference>
<comment type="similarity">
    <text evidence="1 7">Belongs to the N-acetylmuramoyl-L-alanine amidase 2 family.</text>
</comment>
<evidence type="ECO:0000256" key="9">
    <source>
        <dbReference type="SAM" id="SignalP"/>
    </source>
</evidence>
<dbReference type="PIRSF" id="PIRSF037945">
    <property type="entry name" value="PGRPs"/>
    <property type="match status" value="1"/>
</dbReference>
<dbReference type="Pfam" id="PF01510">
    <property type="entry name" value="Amidase_2"/>
    <property type="match status" value="1"/>
</dbReference>
<evidence type="ECO:0000256" key="6">
    <source>
        <dbReference type="ARBA" id="ARBA00057187"/>
    </source>
</evidence>
<evidence type="ECO:0000313" key="12">
    <source>
        <dbReference type="EMBL" id="KAJ8955322.1"/>
    </source>
</evidence>
<proteinExistence type="inferred from homology"/>
<dbReference type="GO" id="GO:0009253">
    <property type="term" value="P:peptidoglycan catabolic process"/>
    <property type="evidence" value="ECO:0007669"/>
    <property type="project" value="InterPro"/>
</dbReference>
<keyword evidence="3 9" id="KW-0732">Signal</keyword>
<comment type="function">
    <text evidence="6">Peptidoglycan-recognition protein probably involved in innate immunity by binding to peptidoglycans (PGN) of bacteria and activating the prophenoloxidase (proPO) cascade immune response. Binds to 1,3-beta-D-glucan and PGN.</text>
</comment>
<dbReference type="InterPro" id="IPR015510">
    <property type="entry name" value="PGRP"/>
</dbReference>
<feature type="signal peptide" evidence="9">
    <location>
        <begin position="1"/>
        <end position="21"/>
    </location>
</feature>
<dbReference type="SUPFAM" id="SSF55846">
    <property type="entry name" value="N-acetylmuramoyl-L-alanine amidase-like"/>
    <property type="match status" value="1"/>
</dbReference>
<name>A0AAV8YWE5_9CUCU</name>
<dbReference type="InterPro" id="IPR002502">
    <property type="entry name" value="Amidase_domain"/>
</dbReference>
<reference evidence="12" key="1">
    <citation type="journal article" date="2023" name="Insect Mol. Biol.">
        <title>Genome sequencing provides insights into the evolution of gene families encoding plant cell wall-degrading enzymes in longhorned beetles.</title>
        <authorList>
            <person name="Shin N.R."/>
            <person name="Okamura Y."/>
            <person name="Kirsch R."/>
            <person name="Pauchet Y."/>
        </authorList>
    </citation>
    <scope>NUCLEOTIDE SEQUENCE</scope>
    <source>
        <strain evidence="12">AMC_N1</strain>
    </source>
</reference>
<dbReference type="SMART" id="SM00644">
    <property type="entry name" value="Ami_2"/>
    <property type="match status" value="1"/>
</dbReference>
<dbReference type="EMBL" id="JAPWTK010000038">
    <property type="protein sequence ID" value="KAJ8955322.1"/>
    <property type="molecule type" value="Genomic_DNA"/>
</dbReference>
<evidence type="ECO:0000256" key="1">
    <source>
        <dbReference type="ARBA" id="ARBA00007553"/>
    </source>
</evidence>
<dbReference type="SMART" id="SM00701">
    <property type="entry name" value="PGRP"/>
    <property type="match status" value="1"/>
</dbReference>
<dbReference type="GO" id="GO:0042834">
    <property type="term" value="F:peptidoglycan binding"/>
    <property type="evidence" value="ECO:0007669"/>
    <property type="project" value="InterPro"/>
</dbReference>
<evidence type="ECO:0000259" key="11">
    <source>
        <dbReference type="SMART" id="SM00701"/>
    </source>
</evidence>
<dbReference type="AlphaFoldDB" id="A0AAV8YWE5"/>
<keyword evidence="5 8" id="KW-1015">Disulfide bond</keyword>
<organism evidence="12 13">
    <name type="scientific">Aromia moschata</name>
    <dbReference type="NCBI Taxonomy" id="1265417"/>
    <lineage>
        <taxon>Eukaryota</taxon>
        <taxon>Metazoa</taxon>
        <taxon>Ecdysozoa</taxon>
        <taxon>Arthropoda</taxon>
        <taxon>Hexapoda</taxon>
        <taxon>Insecta</taxon>
        <taxon>Pterygota</taxon>
        <taxon>Neoptera</taxon>
        <taxon>Endopterygota</taxon>
        <taxon>Coleoptera</taxon>
        <taxon>Polyphaga</taxon>
        <taxon>Cucujiformia</taxon>
        <taxon>Chrysomeloidea</taxon>
        <taxon>Cerambycidae</taxon>
        <taxon>Cerambycinae</taxon>
        <taxon>Callichromatini</taxon>
        <taxon>Aromia</taxon>
    </lineage>
</organism>
<evidence type="ECO:0000256" key="7">
    <source>
        <dbReference type="PIRNR" id="PIRNR037945"/>
    </source>
</evidence>
<dbReference type="FunFam" id="3.40.80.10:FF:000001">
    <property type="entry name" value="Peptidoglycan recognition protein 1"/>
    <property type="match status" value="1"/>
</dbReference>
<evidence type="ECO:0000256" key="2">
    <source>
        <dbReference type="ARBA" id="ARBA00022588"/>
    </source>
</evidence>
<dbReference type="Gene3D" id="3.40.80.10">
    <property type="entry name" value="Peptidoglycan recognition protein-like"/>
    <property type="match status" value="1"/>
</dbReference>
<feature type="chain" id="PRO_5043586310" description="Peptidoglycan-recognition protein" evidence="9">
    <location>
        <begin position="22"/>
        <end position="190"/>
    </location>
</feature>
<dbReference type="GO" id="GO:0008270">
    <property type="term" value="F:zinc ion binding"/>
    <property type="evidence" value="ECO:0007669"/>
    <property type="project" value="InterPro"/>
</dbReference>
<evidence type="ECO:0000256" key="8">
    <source>
        <dbReference type="PIRSR" id="PIRSR037945-1"/>
    </source>
</evidence>
<dbReference type="GO" id="GO:0008745">
    <property type="term" value="F:N-acetylmuramoyl-L-alanine amidase activity"/>
    <property type="evidence" value="ECO:0007669"/>
    <property type="project" value="InterPro"/>
</dbReference>
<feature type="domain" description="Peptidoglycan recognition protein family" evidence="11">
    <location>
        <begin position="24"/>
        <end position="167"/>
    </location>
</feature>
<dbReference type="Proteomes" id="UP001162162">
    <property type="component" value="Unassembled WGS sequence"/>
</dbReference>
<dbReference type="InterPro" id="IPR017331">
    <property type="entry name" value="Peptidoglycan_recognition"/>
</dbReference>
<accession>A0AAV8YWE5</accession>
<evidence type="ECO:0000256" key="3">
    <source>
        <dbReference type="ARBA" id="ARBA00022729"/>
    </source>
</evidence>
<dbReference type="GO" id="GO:0045087">
    <property type="term" value="P:innate immune response"/>
    <property type="evidence" value="ECO:0007669"/>
    <property type="project" value="UniProtKB-KW"/>
</dbReference>
<dbReference type="PANTHER" id="PTHR11022">
    <property type="entry name" value="PEPTIDOGLYCAN RECOGNITION PROTEIN"/>
    <property type="match status" value="1"/>
</dbReference>
<keyword evidence="13" id="KW-1185">Reference proteome</keyword>
<feature type="domain" description="N-acetylmuramoyl-L-alanine amidase" evidence="10">
    <location>
        <begin position="36"/>
        <end position="173"/>
    </location>
</feature>
<dbReference type="InterPro" id="IPR006619">
    <property type="entry name" value="PGRP_domain_met/bac"/>
</dbReference>
<feature type="disulfide bond" evidence="8">
    <location>
        <begin position="23"/>
        <end position="147"/>
    </location>
</feature>
<dbReference type="CDD" id="cd06583">
    <property type="entry name" value="PGRP"/>
    <property type="match status" value="1"/>
</dbReference>
<sequence length="190" mass="20952">MHFSPTFTVVVLVSIWCCVESACPQIISRSSWGAKSPRSKLSLRVNPPPWVVVHHSDTPSCTSRSACESRVKNIQSYHMDNRQWADIGYNFLIGGDGNIYEGRGWGVYGAHVPKYNSKSIGICLIGNFQASSPPSNQMEALKQLIECGEETGKLASNYHVIGHRQGGSTTCPGNSLYNKITTFSRWESNP</sequence>
<comment type="caution">
    <text evidence="12">The sequence shown here is derived from an EMBL/GenBank/DDBJ whole genome shotgun (WGS) entry which is preliminary data.</text>
</comment>
<gene>
    <name evidence="12" type="ORF">NQ318_003415</name>
</gene>
<protein>
    <recommendedName>
        <fullName evidence="7">Peptidoglycan-recognition protein</fullName>
    </recommendedName>
</protein>
<evidence type="ECO:0000256" key="4">
    <source>
        <dbReference type="ARBA" id="ARBA00022859"/>
    </source>
</evidence>